<organism evidence="7 8">
    <name type="scientific">Mediterraneibacter gnavus</name>
    <name type="common">Ruminococcus gnavus</name>
    <dbReference type="NCBI Taxonomy" id="33038"/>
    <lineage>
        <taxon>Bacteria</taxon>
        <taxon>Bacillati</taxon>
        <taxon>Bacillota</taxon>
        <taxon>Clostridia</taxon>
        <taxon>Lachnospirales</taxon>
        <taxon>Lachnospiraceae</taxon>
        <taxon>Mediterraneibacter</taxon>
    </lineage>
</organism>
<dbReference type="STRING" id="33038.GCA_900067245_01637"/>
<feature type="compositionally biased region" description="Basic and acidic residues" evidence="2">
    <location>
        <begin position="13"/>
        <end position="31"/>
    </location>
</feature>
<keyword evidence="3" id="KW-0472">Membrane</keyword>
<evidence type="ECO:0000313" key="7">
    <source>
        <dbReference type="EMBL" id="RHG18252.1"/>
    </source>
</evidence>
<dbReference type="Proteomes" id="UP000285697">
    <property type="component" value="Unassembled WGS sequence"/>
</dbReference>
<feature type="domain" description="Capsule synthesis protein CapA" evidence="4">
    <location>
        <begin position="184"/>
        <end position="428"/>
    </location>
</feature>
<dbReference type="AlphaFoldDB" id="A0A2N5NF58"/>
<evidence type="ECO:0000256" key="2">
    <source>
        <dbReference type="SAM" id="MobiDB-lite"/>
    </source>
</evidence>
<dbReference type="PANTHER" id="PTHR33393:SF13">
    <property type="entry name" value="PGA BIOSYNTHESIS PROTEIN CAPA"/>
    <property type="match status" value="1"/>
</dbReference>
<evidence type="ECO:0000256" key="3">
    <source>
        <dbReference type="SAM" id="Phobius"/>
    </source>
</evidence>
<dbReference type="Proteomes" id="UP001296643">
    <property type="component" value="Unassembled WGS sequence"/>
</dbReference>
<dbReference type="Gene3D" id="3.60.21.10">
    <property type="match status" value="1"/>
</dbReference>
<comment type="caution">
    <text evidence="7">The sequence shown here is derived from an EMBL/GenBank/DDBJ whole genome shotgun (WGS) entry which is preliminary data.</text>
</comment>
<gene>
    <name evidence="7" type="ORF">DW270_09685</name>
    <name evidence="5" type="ORF">G4958_13530</name>
    <name evidence="6" type="ORF">G4981_14010</name>
</gene>
<evidence type="ECO:0000313" key="5">
    <source>
        <dbReference type="EMBL" id="NSI20350.1"/>
    </source>
</evidence>
<feature type="compositionally biased region" description="Polar residues" evidence="2">
    <location>
        <begin position="1"/>
        <end position="12"/>
    </location>
</feature>
<proteinExistence type="inferred from homology"/>
<dbReference type="SMART" id="SM00854">
    <property type="entry name" value="PGA_cap"/>
    <property type="match status" value="1"/>
</dbReference>
<evidence type="ECO:0000313" key="6">
    <source>
        <dbReference type="EMBL" id="NSI66371.1"/>
    </source>
</evidence>
<keyword evidence="3" id="KW-1133">Transmembrane helix</keyword>
<name>A0A2N5NF58_MEDGN</name>
<protein>
    <submittedName>
        <fullName evidence="7">CapA family protein</fullName>
    </submittedName>
</protein>
<sequence length="495" mass="52918">MSSASFDKSQGGSKEKMSSERYDEAVREQKKAERKKQVQKQVMILVIALVVIAVAAAAVFFTIKGKKSEPKDTTKASSSGLAGAISASYETFASEADPDASAEDVKKEAEDFAAWIQKTYPDESSGKLQKTMKSGKVSAEDFYSSYGKTLHVLSDEYKGYLKDDETAAANHIYQKDGAKDGQAEIAIAGNLTLTEEGYTLGKYDETGDLSQMLSEQILSAMTGADALFLNQEFSISSKGEALSGKTSILHANAERMNILEALGADIVSLGNEHAAGYGQDALKENMELLKNAGMAYVGAGTDAADAAQPVYLIINGIKIGFTSASGMEDSYDMAAGDGKAGILEYTEAEQYTKVIQEAATKCDYLIVYDHEGKGDANGVESYQKEHAAAFLQAGADIVIGGHSDRLQGIEYIDGKPVVYSIGSVLTDGTSRYSAVLKLNITSEGLKEMSLVPGIQTEDMTEYLDSTETQKKMYDAVAALCPNASIDENGVVTEKK</sequence>
<dbReference type="EMBL" id="JAAIRM010000028">
    <property type="protein sequence ID" value="NSI20350.1"/>
    <property type="molecule type" value="Genomic_DNA"/>
</dbReference>
<evidence type="ECO:0000259" key="4">
    <source>
        <dbReference type="SMART" id="SM00854"/>
    </source>
</evidence>
<evidence type="ECO:0000256" key="1">
    <source>
        <dbReference type="ARBA" id="ARBA00005662"/>
    </source>
</evidence>
<dbReference type="Pfam" id="PF09587">
    <property type="entry name" value="PGA_cap"/>
    <property type="match status" value="1"/>
</dbReference>
<dbReference type="InterPro" id="IPR052169">
    <property type="entry name" value="CW_Biosynth-Accessory"/>
</dbReference>
<dbReference type="Proteomes" id="UP001296581">
    <property type="component" value="Unassembled WGS sequence"/>
</dbReference>
<keyword evidence="3" id="KW-0812">Transmembrane</keyword>
<feature type="transmembrane region" description="Helical" evidence="3">
    <location>
        <begin position="42"/>
        <end position="63"/>
    </location>
</feature>
<reference evidence="7 8" key="1">
    <citation type="submission" date="2018-08" db="EMBL/GenBank/DDBJ databases">
        <title>A genome reference for cultivated species of the human gut microbiota.</title>
        <authorList>
            <person name="Zou Y."/>
            <person name="Xue W."/>
            <person name="Luo G."/>
        </authorList>
    </citation>
    <scope>NUCLEOTIDE SEQUENCE [LARGE SCALE GENOMIC DNA]</scope>
    <source>
        <strain evidence="7 8">AM22-7AC</strain>
    </source>
</reference>
<dbReference type="PANTHER" id="PTHR33393">
    <property type="entry name" value="POLYGLUTAMINE SYNTHESIS ACCESSORY PROTEIN RV0574C-RELATED"/>
    <property type="match status" value="1"/>
</dbReference>
<dbReference type="InterPro" id="IPR019079">
    <property type="entry name" value="Capsule_synth_CapA"/>
</dbReference>
<reference evidence="5" key="3">
    <citation type="submission" date="2020-02" db="EMBL/GenBank/DDBJ databases">
        <authorList>
            <person name="Littmann E."/>
            <person name="Sorbara M."/>
        </authorList>
    </citation>
    <scope>NUCLEOTIDE SEQUENCE</scope>
    <source>
        <strain evidence="6">MSK.11.9</strain>
        <strain evidence="5">MSK.22.53</strain>
    </source>
</reference>
<comment type="similarity">
    <text evidence="1">Belongs to the CapA family.</text>
</comment>
<dbReference type="InterPro" id="IPR029052">
    <property type="entry name" value="Metallo-depent_PP-like"/>
</dbReference>
<dbReference type="EMBL" id="JAAIRY010000034">
    <property type="protein sequence ID" value="NSI66371.1"/>
    <property type="molecule type" value="Genomic_DNA"/>
</dbReference>
<dbReference type="SUPFAM" id="SSF56300">
    <property type="entry name" value="Metallo-dependent phosphatases"/>
    <property type="match status" value="1"/>
</dbReference>
<dbReference type="EMBL" id="QRIA01000011">
    <property type="protein sequence ID" value="RHG18252.1"/>
    <property type="molecule type" value="Genomic_DNA"/>
</dbReference>
<accession>A0A2N5NF58</accession>
<feature type="region of interest" description="Disordered" evidence="2">
    <location>
        <begin position="1"/>
        <end position="33"/>
    </location>
</feature>
<reference evidence="5" key="2">
    <citation type="journal article" date="2020" name="Cell Host Microbe">
        <title>Functional and Genomic Variation between Human-Derived Isolates of Lachnospiraceae Reveals Inter- and Intra-Species Diversity.</title>
        <authorList>
            <person name="Sorbara M.T."/>
            <person name="Littmann E.R."/>
            <person name="Fontana E."/>
            <person name="Moody T.U."/>
            <person name="Kohout C.E."/>
            <person name="Gjonbalaj M."/>
            <person name="Eaton V."/>
            <person name="Seok R."/>
            <person name="Leiner I.M."/>
            <person name="Pamer E.G."/>
        </authorList>
    </citation>
    <scope>NUCLEOTIDE SEQUENCE</scope>
    <source>
        <strain evidence="6">MSK.11.9</strain>
        <strain evidence="5">MSK.22.53</strain>
    </source>
</reference>
<evidence type="ECO:0000313" key="8">
    <source>
        <dbReference type="Proteomes" id="UP000285697"/>
    </source>
</evidence>